<gene>
    <name evidence="1" type="ORF">MANES_09G116450v8</name>
</gene>
<protein>
    <submittedName>
        <fullName evidence="1">Uncharacterized protein</fullName>
    </submittedName>
</protein>
<evidence type="ECO:0000313" key="1">
    <source>
        <dbReference type="EMBL" id="KAG8647839.1"/>
    </source>
</evidence>
<sequence length="84" mass="9896">MNGIGARAGYKNLERSEYKAERKRVKWKLEESSLISSRLICRYSKFVAIFRENVLQIPEEEEEEDMADRADQPINRGKTFGEKR</sequence>
<reference evidence="2" key="1">
    <citation type="journal article" date="2016" name="Nat. Biotechnol.">
        <title>Sequencing wild and cultivated cassava and related species reveals extensive interspecific hybridization and genetic diversity.</title>
        <authorList>
            <person name="Bredeson J.V."/>
            <person name="Lyons J.B."/>
            <person name="Prochnik S.E."/>
            <person name="Wu G.A."/>
            <person name="Ha C.M."/>
            <person name="Edsinger-Gonzales E."/>
            <person name="Grimwood J."/>
            <person name="Schmutz J."/>
            <person name="Rabbi I.Y."/>
            <person name="Egesi C."/>
            <person name="Nauluvula P."/>
            <person name="Lebot V."/>
            <person name="Ndunguru J."/>
            <person name="Mkamilo G."/>
            <person name="Bart R.S."/>
            <person name="Setter T.L."/>
            <person name="Gleadow R.M."/>
            <person name="Kulakow P."/>
            <person name="Ferguson M.E."/>
            <person name="Rounsley S."/>
            <person name="Rokhsar D.S."/>
        </authorList>
    </citation>
    <scope>NUCLEOTIDE SEQUENCE [LARGE SCALE GENOMIC DNA]</scope>
    <source>
        <strain evidence="2">cv. AM560-2</strain>
    </source>
</reference>
<keyword evidence="2" id="KW-1185">Reference proteome</keyword>
<accession>A0ACB7H539</accession>
<dbReference type="EMBL" id="CM004395">
    <property type="protein sequence ID" value="KAG8647839.1"/>
    <property type="molecule type" value="Genomic_DNA"/>
</dbReference>
<proteinExistence type="predicted"/>
<comment type="caution">
    <text evidence="1">The sequence shown here is derived from an EMBL/GenBank/DDBJ whole genome shotgun (WGS) entry which is preliminary data.</text>
</comment>
<dbReference type="Proteomes" id="UP000091857">
    <property type="component" value="Chromosome 9"/>
</dbReference>
<organism evidence="1 2">
    <name type="scientific">Manihot esculenta</name>
    <name type="common">Cassava</name>
    <name type="synonym">Jatropha manihot</name>
    <dbReference type="NCBI Taxonomy" id="3983"/>
    <lineage>
        <taxon>Eukaryota</taxon>
        <taxon>Viridiplantae</taxon>
        <taxon>Streptophyta</taxon>
        <taxon>Embryophyta</taxon>
        <taxon>Tracheophyta</taxon>
        <taxon>Spermatophyta</taxon>
        <taxon>Magnoliopsida</taxon>
        <taxon>eudicotyledons</taxon>
        <taxon>Gunneridae</taxon>
        <taxon>Pentapetalae</taxon>
        <taxon>rosids</taxon>
        <taxon>fabids</taxon>
        <taxon>Malpighiales</taxon>
        <taxon>Euphorbiaceae</taxon>
        <taxon>Crotonoideae</taxon>
        <taxon>Manihoteae</taxon>
        <taxon>Manihot</taxon>
    </lineage>
</organism>
<name>A0ACB7H539_MANES</name>
<evidence type="ECO:0000313" key="2">
    <source>
        <dbReference type="Proteomes" id="UP000091857"/>
    </source>
</evidence>